<proteinExistence type="predicted"/>
<dbReference type="Proteomes" id="UP000636709">
    <property type="component" value="Unassembled WGS sequence"/>
</dbReference>
<evidence type="ECO:0000256" key="1">
    <source>
        <dbReference type="SAM" id="MobiDB-lite"/>
    </source>
</evidence>
<dbReference type="EMBL" id="JACEFO010001663">
    <property type="protein sequence ID" value="KAF8724236.1"/>
    <property type="molecule type" value="Genomic_DNA"/>
</dbReference>
<evidence type="ECO:0000313" key="2">
    <source>
        <dbReference type="EMBL" id="KAF8724236.1"/>
    </source>
</evidence>
<protein>
    <submittedName>
        <fullName evidence="2">Uncharacterized protein</fullName>
    </submittedName>
</protein>
<name>A0A835F027_9POAL</name>
<accession>A0A835F027</accession>
<comment type="caution">
    <text evidence="2">The sequence shown here is derived from an EMBL/GenBank/DDBJ whole genome shotgun (WGS) entry which is preliminary data.</text>
</comment>
<evidence type="ECO:0000313" key="3">
    <source>
        <dbReference type="Proteomes" id="UP000636709"/>
    </source>
</evidence>
<reference evidence="2" key="1">
    <citation type="submission" date="2020-07" db="EMBL/GenBank/DDBJ databases">
        <title>Genome sequence and genetic diversity analysis of an under-domesticated orphan crop, white fonio (Digitaria exilis).</title>
        <authorList>
            <person name="Bennetzen J.L."/>
            <person name="Chen S."/>
            <person name="Ma X."/>
            <person name="Wang X."/>
            <person name="Yssel A.E.J."/>
            <person name="Chaluvadi S.R."/>
            <person name="Johnson M."/>
            <person name="Gangashetty P."/>
            <person name="Hamidou F."/>
            <person name="Sanogo M.D."/>
            <person name="Zwaenepoel A."/>
            <person name="Wallace J."/>
            <person name="Van De Peer Y."/>
            <person name="Van Deynze A."/>
        </authorList>
    </citation>
    <scope>NUCLEOTIDE SEQUENCE</scope>
    <source>
        <tissue evidence="2">Leaves</tissue>
    </source>
</reference>
<dbReference type="Gramene" id="Dexi5A01G0013050.1">
    <property type="protein sequence ID" value="Dexi5A01G0013050.1:cds"/>
    <property type="gene ID" value="Dexi5A01G0013050"/>
</dbReference>
<organism evidence="2 3">
    <name type="scientific">Digitaria exilis</name>
    <dbReference type="NCBI Taxonomy" id="1010633"/>
    <lineage>
        <taxon>Eukaryota</taxon>
        <taxon>Viridiplantae</taxon>
        <taxon>Streptophyta</taxon>
        <taxon>Embryophyta</taxon>
        <taxon>Tracheophyta</taxon>
        <taxon>Spermatophyta</taxon>
        <taxon>Magnoliopsida</taxon>
        <taxon>Liliopsida</taxon>
        <taxon>Poales</taxon>
        <taxon>Poaceae</taxon>
        <taxon>PACMAD clade</taxon>
        <taxon>Panicoideae</taxon>
        <taxon>Panicodae</taxon>
        <taxon>Paniceae</taxon>
        <taxon>Anthephorinae</taxon>
        <taxon>Digitaria</taxon>
    </lineage>
</organism>
<keyword evidence="3" id="KW-1185">Reference proteome</keyword>
<dbReference type="AlphaFoldDB" id="A0A835F027"/>
<feature type="region of interest" description="Disordered" evidence="1">
    <location>
        <begin position="1"/>
        <end position="21"/>
    </location>
</feature>
<dbReference type="OrthoDB" id="718384at2759"/>
<feature type="region of interest" description="Disordered" evidence="1">
    <location>
        <begin position="80"/>
        <end position="124"/>
    </location>
</feature>
<sequence length="124" mass="12743">MASSPSAVKFAGHATPPTDSLHARDHKLVSSIHDQVLGAAELHPGGNRGSCGLQSASHLGLNHSWCGGGGGLALTRRNEYSSAPAGGRDGSMSGSAEKASANEQALRGDGWNRMEATGLKKKKR</sequence>
<gene>
    <name evidence="2" type="ORF">HU200_021258</name>
</gene>